<gene>
    <name evidence="10" type="primary">moaA_20</name>
    <name evidence="10" type="ORF">GALL_277410</name>
</gene>
<keyword evidence="3" id="KW-0949">S-adenosyl-L-methionine</keyword>
<dbReference type="PANTHER" id="PTHR11228">
    <property type="entry name" value="RADICAL SAM DOMAIN PROTEIN"/>
    <property type="match status" value="1"/>
</dbReference>
<name>A0A1J5RQJ4_9ZZZZ</name>
<evidence type="ECO:0000259" key="9">
    <source>
        <dbReference type="PROSITE" id="PS51918"/>
    </source>
</evidence>
<dbReference type="AlphaFoldDB" id="A0A1J5RQJ4"/>
<comment type="cofactor">
    <cofactor evidence="1">
        <name>[4Fe-4S] cluster</name>
        <dbReference type="ChEBI" id="CHEBI:49883"/>
    </cofactor>
</comment>
<evidence type="ECO:0000256" key="2">
    <source>
        <dbReference type="ARBA" id="ARBA00022485"/>
    </source>
</evidence>
<dbReference type="GO" id="GO:0016491">
    <property type="term" value="F:oxidoreductase activity"/>
    <property type="evidence" value="ECO:0007669"/>
    <property type="project" value="UniProtKB-KW"/>
</dbReference>
<comment type="caution">
    <text evidence="10">The sequence shown here is derived from an EMBL/GenBank/DDBJ whole genome shotgun (WGS) entry which is preliminary data.</text>
</comment>
<evidence type="ECO:0000256" key="7">
    <source>
        <dbReference type="ARBA" id="ARBA00023014"/>
    </source>
</evidence>
<organism evidence="10">
    <name type="scientific">mine drainage metagenome</name>
    <dbReference type="NCBI Taxonomy" id="410659"/>
    <lineage>
        <taxon>unclassified sequences</taxon>
        <taxon>metagenomes</taxon>
        <taxon>ecological metagenomes</taxon>
    </lineage>
</organism>
<evidence type="ECO:0000256" key="1">
    <source>
        <dbReference type="ARBA" id="ARBA00001966"/>
    </source>
</evidence>
<dbReference type="SUPFAM" id="SSF102114">
    <property type="entry name" value="Radical SAM enzymes"/>
    <property type="match status" value="1"/>
</dbReference>
<dbReference type="Gene3D" id="3.20.20.70">
    <property type="entry name" value="Aldolase class I"/>
    <property type="match status" value="2"/>
</dbReference>
<keyword evidence="5" id="KW-0560">Oxidoreductase</keyword>
<reference evidence="10" key="1">
    <citation type="submission" date="2016-10" db="EMBL/GenBank/DDBJ databases">
        <title>Sequence of Gallionella enrichment culture.</title>
        <authorList>
            <person name="Poehlein A."/>
            <person name="Muehling M."/>
            <person name="Daniel R."/>
        </authorList>
    </citation>
    <scope>NUCLEOTIDE SEQUENCE</scope>
</reference>
<dbReference type="InterPro" id="IPR050377">
    <property type="entry name" value="Radical_SAM_PqqE_MftC-like"/>
</dbReference>
<keyword evidence="4" id="KW-0479">Metal-binding</keyword>
<evidence type="ECO:0000256" key="8">
    <source>
        <dbReference type="SAM" id="MobiDB-lite"/>
    </source>
</evidence>
<dbReference type="SFLD" id="SFLDS00029">
    <property type="entry name" value="Radical_SAM"/>
    <property type="match status" value="1"/>
</dbReference>
<sequence length="489" mass="53652">MLTTALELGEPLGWRDAIYLQLNPDVAESVAQGRFRSGLEHYLRFGVNEPRNNGVDAAAAKLLAANWDEDAYLRGNPDVAAAVASGLFGSGAAHFVLRGQFEGRDLPTPQPNTRICFDPWVQLELDVQGQVKPCCKRVVDDRWSDPSQDLDDIREGASFRDLRRSLLRGQLEGPCVDCHIRPLGSPQRLLQTLRRETGRFGEAELLRSLPLRNLRVEVTSKCNLRCVYCAVSHPDYAGRHMPHPFLQGLLTMLQRQPRDLFVMLNGHGEMTYHPDWVAFSSAIAALGFRTSVITNLAKLLDPAEAKGLASFYSIQVSMDTVDPELLRQTRRHVKLETIRENLERIRAAARADGRKPPLLGISCGVYDANYATLDDLVSFCVAEGIGFVTFWQLVKYDAIGPVNFVEPVESLPADRIRDAVDHLARTAALLRAAGITVEIAGEFDAEWIRLAGQIEAGGSHAESGSFEPDANSSAAAPCSEPASAGAPCN</sequence>
<feature type="region of interest" description="Disordered" evidence="8">
    <location>
        <begin position="459"/>
        <end position="489"/>
    </location>
</feature>
<dbReference type="PANTHER" id="PTHR11228:SF7">
    <property type="entry name" value="PQQA PEPTIDE CYCLASE"/>
    <property type="match status" value="1"/>
</dbReference>
<evidence type="ECO:0000256" key="4">
    <source>
        <dbReference type="ARBA" id="ARBA00022723"/>
    </source>
</evidence>
<evidence type="ECO:0000256" key="5">
    <source>
        <dbReference type="ARBA" id="ARBA00023002"/>
    </source>
</evidence>
<keyword evidence="7" id="KW-0411">Iron-sulfur</keyword>
<feature type="compositionally biased region" description="Low complexity" evidence="8">
    <location>
        <begin position="470"/>
        <end position="489"/>
    </location>
</feature>
<evidence type="ECO:0000313" key="10">
    <source>
        <dbReference type="EMBL" id="OIQ90349.1"/>
    </source>
</evidence>
<dbReference type="CDD" id="cd21109">
    <property type="entry name" value="SPASM"/>
    <property type="match status" value="1"/>
</dbReference>
<dbReference type="CDD" id="cd01335">
    <property type="entry name" value="Radical_SAM"/>
    <property type="match status" value="1"/>
</dbReference>
<dbReference type="GO" id="GO:0046872">
    <property type="term" value="F:metal ion binding"/>
    <property type="evidence" value="ECO:0007669"/>
    <property type="project" value="UniProtKB-KW"/>
</dbReference>
<dbReference type="InterPro" id="IPR013785">
    <property type="entry name" value="Aldolase_TIM"/>
</dbReference>
<dbReference type="InterPro" id="IPR000385">
    <property type="entry name" value="MoaA_NifB_PqqE_Fe-S-bd_CS"/>
</dbReference>
<dbReference type="EMBL" id="MLJW01000295">
    <property type="protein sequence ID" value="OIQ90349.1"/>
    <property type="molecule type" value="Genomic_DNA"/>
</dbReference>
<dbReference type="InterPro" id="IPR007197">
    <property type="entry name" value="rSAM"/>
</dbReference>
<keyword evidence="2" id="KW-0004">4Fe-4S</keyword>
<dbReference type="GO" id="GO:0051539">
    <property type="term" value="F:4 iron, 4 sulfur cluster binding"/>
    <property type="evidence" value="ECO:0007669"/>
    <property type="project" value="UniProtKB-KW"/>
</dbReference>
<proteinExistence type="predicted"/>
<dbReference type="PROSITE" id="PS01305">
    <property type="entry name" value="MOAA_NIFB_PQQE"/>
    <property type="match status" value="1"/>
</dbReference>
<accession>A0A1J5RQJ4</accession>
<feature type="domain" description="Radical SAM core" evidence="9">
    <location>
        <begin position="206"/>
        <end position="442"/>
    </location>
</feature>
<evidence type="ECO:0000256" key="3">
    <source>
        <dbReference type="ARBA" id="ARBA00022691"/>
    </source>
</evidence>
<evidence type="ECO:0000256" key="6">
    <source>
        <dbReference type="ARBA" id="ARBA00023004"/>
    </source>
</evidence>
<dbReference type="SFLD" id="SFLDG01067">
    <property type="entry name" value="SPASM/twitch_domain_containing"/>
    <property type="match status" value="1"/>
</dbReference>
<dbReference type="PROSITE" id="PS51918">
    <property type="entry name" value="RADICAL_SAM"/>
    <property type="match status" value="1"/>
</dbReference>
<dbReference type="Pfam" id="PF04055">
    <property type="entry name" value="Radical_SAM"/>
    <property type="match status" value="1"/>
</dbReference>
<keyword evidence="6" id="KW-0408">Iron</keyword>
<dbReference type="InterPro" id="IPR058240">
    <property type="entry name" value="rSAM_sf"/>
</dbReference>
<protein>
    <submittedName>
        <fullName evidence="10">Cyclic pyranopterin monophosphate synthase</fullName>
    </submittedName>
</protein>